<dbReference type="AlphaFoldDB" id="A0A0D1VE81"/>
<dbReference type="Gene3D" id="3.40.50.150">
    <property type="entry name" value="Vaccinia Virus protein VP39"/>
    <property type="match status" value="1"/>
</dbReference>
<organism evidence="2 4">
    <name type="scientific">Aneurinibacillus migulanus</name>
    <name type="common">Bacillus migulanus</name>
    <dbReference type="NCBI Taxonomy" id="47500"/>
    <lineage>
        <taxon>Bacteria</taxon>
        <taxon>Bacillati</taxon>
        <taxon>Bacillota</taxon>
        <taxon>Bacilli</taxon>
        <taxon>Bacillales</taxon>
        <taxon>Paenibacillaceae</taxon>
        <taxon>Aneurinibacillus group</taxon>
        <taxon>Aneurinibacillus</taxon>
    </lineage>
</organism>
<reference evidence="2 4" key="1">
    <citation type="submission" date="2015-07" db="EMBL/GenBank/DDBJ databases">
        <title>Fjat-14205 dsm 2895.</title>
        <authorList>
            <person name="Liu B."/>
            <person name="Wang J."/>
            <person name="Zhu Y."/>
            <person name="Liu G."/>
            <person name="Chen Q."/>
            <person name="Chen Z."/>
            <person name="Lan J."/>
            <person name="Che J."/>
            <person name="Ge C."/>
            <person name="Shi H."/>
            <person name="Pan Z."/>
            <person name="Liu X."/>
        </authorList>
    </citation>
    <scope>NUCLEOTIDE SEQUENCE [LARGE SCALE GENOMIC DNA]</scope>
    <source>
        <strain evidence="2 4">DSM 2895</strain>
    </source>
</reference>
<gene>
    <name evidence="2" type="ORF">AF333_18475</name>
    <name evidence="3" type="ORF">SAMN04487909_13432</name>
</gene>
<dbReference type="CDD" id="cd02440">
    <property type="entry name" value="AdoMet_MTases"/>
    <property type="match status" value="1"/>
</dbReference>
<dbReference type="Proteomes" id="UP000182836">
    <property type="component" value="Unassembled WGS sequence"/>
</dbReference>
<dbReference type="EMBL" id="FNED01000034">
    <property type="protein sequence ID" value="SDJ96783.1"/>
    <property type="molecule type" value="Genomic_DNA"/>
</dbReference>
<evidence type="ECO:0000259" key="1">
    <source>
        <dbReference type="Pfam" id="PF13649"/>
    </source>
</evidence>
<dbReference type="PANTHER" id="PTHR43591:SF24">
    <property type="entry name" value="2-METHOXY-6-POLYPRENYL-1,4-BENZOQUINOL METHYLASE, MITOCHONDRIAL"/>
    <property type="match status" value="1"/>
</dbReference>
<dbReference type="SUPFAM" id="SSF53335">
    <property type="entry name" value="S-adenosyl-L-methionine-dependent methyltransferases"/>
    <property type="match status" value="1"/>
</dbReference>
<keyword evidence="2" id="KW-0489">Methyltransferase</keyword>
<keyword evidence="4" id="KW-1185">Reference proteome</keyword>
<protein>
    <submittedName>
        <fullName evidence="2 3">Methyltransferase</fullName>
    </submittedName>
</protein>
<dbReference type="PATRIC" id="fig|47500.8.peg.5086"/>
<dbReference type="GO" id="GO:0008168">
    <property type="term" value="F:methyltransferase activity"/>
    <property type="evidence" value="ECO:0007669"/>
    <property type="project" value="UniProtKB-KW"/>
</dbReference>
<reference evidence="3 5" key="2">
    <citation type="submission" date="2016-10" db="EMBL/GenBank/DDBJ databases">
        <authorList>
            <person name="de Groot N.N."/>
        </authorList>
    </citation>
    <scope>NUCLEOTIDE SEQUENCE [LARGE SCALE GENOMIC DNA]</scope>
    <source>
        <strain evidence="3 5">DSM 2895</strain>
    </source>
</reference>
<dbReference type="STRING" id="47500.AF333_18475"/>
<dbReference type="GeneID" id="42307143"/>
<dbReference type="InterPro" id="IPR041698">
    <property type="entry name" value="Methyltransf_25"/>
</dbReference>
<evidence type="ECO:0000313" key="4">
    <source>
        <dbReference type="Proteomes" id="UP000037269"/>
    </source>
</evidence>
<name>A0A0D1VE81_ANEMI</name>
<dbReference type="OrthoDB" id="9804312at2"/>
<keyword evidence="2" id="KW-0808">Transferase</keyword>
<proteinExistence type="predicted"/>
<feature type="domain" description="Methyltransferase" evidence="1">
    <location>
        <begin position="42"/>
        <end position="136"/>
    </location>
</feature>
<dbReference type="GO" id="GO:0032259">
    <property type="term" value="P:methylation"/>
    <property type="evidence" value="ECO:0007669"/>
    <property type="project" value="UniProtKB-KW"/>
</dbReference>
<dbReference type="Pfam" id="PF13649">
    <property type="entry name" value="Methyltransf_25"/>
    <property type="match status" value="1"/>
</dbReference>
<dbReference type="InterPro" id="IPR029063">
    <property type="entry name" value="SAM-dependent_MTases_sf"/>
</dbReference>
<evidence type="ECO:0000313" key="2">
    <source>
        <dbReference type="EMBL" id="KON97150.1"/>
    </source>
</evidence>
<dbReference type="PANTHER" id="PTHR43591">
    <property type="entry name" value="METHYLTRANSFERASE"/>
    <property type="match status" value="1"/>
</dbReference>
<dbReference type="RefSeq" id="WP_043064883.1">
    <property type="nucleotide sequence ID" value="NZ_BJOA01000100.1"/>
</dbReference>
<dbReference type="Gene3D" id="2.20.25.110">
    <property type="entry name" value="S-adenosyl-L-methionine-dependent methyltransferases"/>
    <property type="match status" value="1"/>
</dbReference>
<sequence length="261" mass="30980">MYIWSLEEYDDPELYDIENTGIEELAFLRMWSDKLGIKDKPIVDLACGTGRITIPFAEQGYNLIGIDIHEGMLNQAKSKTPETMSICWLHQDCLHMQVDVPVPLAYMVGHAFQHFLTNQHQNKFLQTLRNVLTKDGVFIFNTRFPSIEELLQPSEEVFWKSITDSQNRRCDIYTKMFFDMIKQVQSYVTIRRFYENEKMIEEKETKIDLRYTFPQELERVLLMNGFKVLHIYDGWREKMLSKDCYTMVVVCQKEQGYINYT</sequence>
<dbReference type="EMBL" id="LGUG01000004">
    <property type="protein sequence ID" value="KON97150.1"/>
    <property type="molecule type" value="Genomic_DNA"/>
</dbReference>
<evidence type="ECO:0000313" key="3">
    <source>
        <dbReference type="EMBL" id="SDJ96783.1"/>
    </source>
</evidence>
<accession>A0A0D1VE81</accession>
<dbReference type="Proteomes" id="UP000037269">
    <property type="component" value="Unassembled WGS sequence"/>
</dbReference>
<evidence type="ECO:0000313" key="5">
    <source>
        <dbReference type="Proteomes" id="UP000182836"/>
    </source>
</evidence>